<dbReference type="Gene3D" id="1.20.1600.10">
    <property type="entry name" value="Outer membrane efflux proteins (OEP)"/>
    <property type="match status" value="1"/>
</dbReference>
<keyword evidence="4" id="KW-1134">Transmembrane beta strand</keyword>
<evidence type="ECO:0000256" key="1">
    <source>
        <dbReference type="ARBA" id="ARBA00004442"/>
    </source>
</evidence>
<reference evidence="9 10" key="1">
    <citation type="submission" date="2020-08" db="EMBL/GenBank/DDBJ databases">
        <title>Genomic Encyclopedia of Type Strains, Phase IV (KMG-V): Genome sequencing to study the core and pangenomes of soil and plant-associated prokaryotes.</title>
        <authorList>
            <person name="Whitman W."/>
        </authorList>
    </citation>
    <scope>NUCLEOTIDE SEQUENCE [LARGE SCALE GENOMIC DNA]</scope>
    <source>
        <strain evidence="9 10">S3M1</strain>
    </source>
</reference>
<organism evidence="9 10">
    <name type="scientific">Pedobacter cryoconitis</name>
    <dbReference type="NCBI Taxonomy" id="188932"/>
    <lineage>
        <taxon>Bacteria</taxon>
        <taxon>Pseudomonadati</taxon>
        <taxon>Bacteroidota</taxon>
        <taxon>Sphingobacteriia</taxon>
        <taxon>Sphingobacteriales</taxon>
        <taxon>Sphingobacteriaceae</taxon>
        <taxon>Pedobacter</taxon>
    </lineage>
</organism>
<evidence type="ECO:0000313" key="10">
    <source>
        <dbReference type="Proteomes" id="UP000537204"/>
    </source>
</evidence>
<dbReference type="PANTHER" id="PTHR30026">
    <property type="entry name" value="OUTER MEMBRANE PROTEIN TOLC"/>
    <property type="match status" value="1"/>
</dbReference>
<evidence type="ECO:0000256" key="7">
    <source>
        <dbReference type="ARBA" id="ARBA00023237"/>
    </source>
</evidence>
<dbReference type="AlphaFoldDB" id="A0A7W8ZRD7"/>
<feature type="signal peptide" evidence="8">
    <location>
        <begin position="1"/>
        <end position="16"/>
    </location>
</feature>
<evidence type="ECO:0000256" key="5">
    <source>
        <dbReference type="ARBA" id="ARBA00022692"/>
    </source>
</evidence>
<dbReference type="SUPFAM" id="SSF56954">
    <property type="entry name" value="Outer membrane efflux proteins (OEP)"/>
    <property type="match status" value="1"/>
</dbReference>
<protein>
    <submittedName>
        <fullName evidence="9">Outer membrane protein TolC</fullName>
    </submittedName>
</protein>
<dbReference type="InterPro" id="IPR003423">
    <property type="entry name" value="OMP_efflux"/>
</dbReference>
<dbReference type="GO" id="GO:1990281">
    <property type="term" value="C:efflux pump complex"/>
    <property type="evidence" value="ECO:0007669"/>
    <property type="project" value="TreeGrafter"/>
</dbReference>
<evidence type="ECO:0000256" key="6">
    <source>
        <dbReference type="ARBA" id="ARBA00023136"/>
    </source>
</evidence>
<comment type="subcellular location">
    <subcellularLocation>
        <location evidence="1">Cell outer membrane</location>
    </subcellularLocation>
</comment>
<keyword evidence="6" id="KW-0472">Membrane</keyword>
<dbReference type="GO" id="GO:0015562">
    <property type="term" value="F:efflux transmembrane transporter activity"/>
    <property type="evidence" value="ECO:0007669"/>
    <property type="project" value="InterPro"/>
</dbReference>
<name>A0A7W8ZRD7_9SPHI</name>
<dbReference type="Proteomes" id="UP000537204">
    <property type="component" value="Unassembled WGS sequence"/>
</dbReference>
<dbReference type="PANTHER" id="PTHR30026:SF20">
    <property type="entry name" value="OUTER MEMBRANE PROTEIN TOLC"/>
    <property type="match status" value="1"/>
</dbReference>
<dbReference type="GO" id="GO:0009279">
    <property type="term" value="C:cell outer membrane"/>
    <property type="evidence" value="ECO:0007669"/>
    <property type="project" value="UniProtKB-SubCell"/>
</dbReference>
<comment type="similarity">
    <text evidence="2">Belongs to the outer membrane factor (OMF) (TC 1.B.17) family.</text>
</comment>
<keyword evidence="8" id="KW-0732">Signal</keyword>
<accession>A0A7W8ZRD7</accession>
<evidence type="ECO:0000256" key="8">
    <source>
        <dbReference type="SAM" id="SignalP"/>
    </source>
</evidence>
<proteinExistence type="inferred from homology"/>
<dbReference type="InterPro" id="IPR051906">
    <property type="entry name" value="TolC-like"/>
</dbReference>
<feature type="chain" id="PRO_5031415278" evidence="8">
    <location>
        <begin position="17"/>
        <end position="485"/>
    </location>
</feature>
<comment type="caution">
    <text evidence="9">The sequence shown here is derived from an EMBL/GenBank/DDBJ whole genome shotgun (WGS) entry which is preliminary data.</text>
</comment>
<dbReference type="RefSeq" id="WP_183884461.1">
    <property type="nucleotide sequence ID" value="NZ_JACHCE010000009.1"/>
</dbReference>
<evidence type="ECO:0000256" key="3">
    <source>
        <dbReference type="ARBA" id="ARBA00022448"/>
    </source>
</evidence>
<gene>
    <name evidence="9" type="ORF">HDE68_004585</name>
</gene>
<dbReference type="EMBL" id="JACHCE010000009">
    <property type="protein sequence ID" value="MBB5638653.1"/>
    <property type="molecule type" value="Genomic_DNA"/>
</dbReference>
<dbReference type="Pfam" id="PF02321">
    <property type="entry name" value="OEP"/>
    <property type="match status" value="2"/>
</dbReference>
<evidence type="ECO:0000256" key="2">
    <source>
        <dbReference type="ARBA" id="ARBA00007613"/>
    </source>
</evidence>
<evidence type="ECO:0000313" key="9">
    <source>
        <dbReference type="EMBL" id="MBB5638653.1"/>
    </source>
</evidence>
<sequence length="485" mass="54866">MKFILLFLFLSCTARAMGNDSQDTIKLTLPQAIEMAKANSIAAKQAITVKETKYWEFRTFKSNYQPQLALSGILPGYNKTYSQVLQPNGTIVFQPIHNDNSSLTLNFSQTITSTGATIYGTTQLQRFDDFDRNNVLYNSIPYGIGFTQPLFQFNNLKWDKKIEPLKFNESKQAYIEAQEQIAVTVNGYFFDLLLAQVNLNIANTNLDNTHKILKVANTKFELGKIARNEILQLQLEELNARKSAGTAKRDMEIATLNLRSYIGMEGDVRITLAIPAVASQMNVATNKVLAEAFENRSDAIAFGRRLAEAKRDVAKAKGQNGLNATLNANLGFSNTAGNIPDVYRSPKSQQSVQLQLTVPVLDWGRSRSRTKTAQASEQFTAYAVEQDKQTFKQQIVTQVTLFNMMKEQMVLTANAEQIASEKYQIARERYVLGDLSITELSIAFQENDRAKRDYVGSLRDFWGAYYQLRYLSLYDFEKNKKITYN</sequence>
<keyword evidence="5" id="KW-0812">Transmembrane</keyword>
<keyword evidence="3" id="KW-0813">Transport</keyword>
<keyword evidence="7" id="KW-0998">Cell outer membrane</keyword>
<evidence type="ECO:0000256" key="4">
    <source>
        <dbReference type="ARBA" id="ARBA00022452"/>
    </source>
</evidence>
<dbReference type="GO" id="GO:0015288">
    <property type="term" value="F:porin activity"/>
    <property type="evidence" value="ECO:0007669"/>
    <property type="project" value="TreeGrafter"/>
</dbReference>